<gene>
    <name evidence="6" type="ORF">H1P_3840001</name>
</gene>
<name>A0A563VWS5_9CYAN</name>
<keyword evidence="7" id="KW-1185">Reference proteome</keyword>
<accession>A0A563VWS5</accession>
<dbReference type="PROSITE" id="PS50817">
    <property type="entry name" value="INTEIN_N_TER"/>
    <property type="match status" value="1"/>
</dbReference>
<sequence>MAIRIEGTNKTFGVHAAGVVISSQPLDEVVPLQKNNEGAVITQYFMEDLESLGLLKMDFLGLKNLTTIQNAANLIRKYHPDKVTLDLDRLPLDSIRAFDILDRGTSKKLPPDVNKAQGLLSKGDLEGVFQLESDGMRQIVKDLRPSGIEDISSILALYRPGPLDADLIPKFINRKHGREEVRYEHPILEPILKETYGVIVYQEQIMKIAQDMAGYSLGEADLLRRCMGKKKIAEMEKHREKFIDGAAKRGVRQAIANELFDKMVLFAEYCLSYDTEVLTVEYGAIPIGKIVEQQISCNVYSVDKNGFIYTQLIAQYHHRGTQEIFEYTLDNGKIIRATKEHKMMTADGRMLPIDEIFNQGLELKQVNLGWGKVDSESKRQTISREETIKKHASKRKPLTKEEIMQKYAGSEKDFIRRSFL</sequence>
<evidence type="ECO:0000313" key="7">
    <source>
        <dbReference type="Proteomes" id="UP000320055"/>
    </source>
</evidence>
<evidence type="ECO:0000256" key="1">
    <source>
        <dbReference type="ARBA" id="ARBA00022679"/>
    </source>
</evidence>
<dbReference type="GO" id="GO:0003887">
    <property type="term" value="F:DNA-directed DNA polymerase activity"/>
    <property type="evidence" value="ECO:0007669"/>
    <property type="project" value="UniProtKB-KW"/>
</dbReference>
<dbReference type="PANTHER" id="PTHR32294:SF0">
    <property type="entry name" value="DNA POLYMERASE III SUBUNIT ALPHA"/>
    <property type="match status" value="1"/>
</dbReference>
<dbReference type="Proteomes" id="UP000320055">
    <property type="component" value="Unassembled WGS sequence"/>
</dbReference>
<keyword evidence="4" id="KW-0239">DNA-directed DNA polymerase</keyword>
<feature type="domain" description="Hint" evidence="5">
    <location>
        <begin position="268"/>
        <end position="367"/>
    </location>
</feature>
<keyword evidence="2 6" id="KW-0548">Nucleotidyltransferase</keyword>
<dbReference type="InterPro" id="IPR040982">
    <property type="entry name" value="DNA_pol3_finger"/>
</dbReference>
<organism evidence="6 7">
    <name type="scientific">Hyella patelloides LEGE 07179</name>
    <dbReference type="NCBI Taxonomy" id="945734"/>
    <lineage>
        <taxon>Bacteria</taxon>
        <taxon>Bacillati</taxon>
        <taxon>Cyanobacteriota</taxon>
        <taxon>Cyanophyceae</taxon>
        <taxon>Pleurocapsales</taxon>
        <taxon>Hyellaceae</taxon>
        <taxon>Hyella</taxon>
    </lineage>
</organism>
<dbReference type="SUPFAM" id="SSF51294">
    <property type="entry name" value="Hedgehog/intein (Hint) domain"/>
    <property type="match status" value="1"/>
</dbReference>
<dbReference type="CDD" id="cd00081">
    <property type="entry name" value="Hint"/>
    <property type="match status" value="1"/>
</dbReference>
<dbReference type="Pfam" id="PF17657">
    <property type="entry name" value="DNA_pol3_finger"/>
    <property type="match status" value="1"/>
</dbReference>
<dbReference type="InterPro" id="IPR036844">
    <property type="entry name" value="Hint_dom_sf"/>
</dbReference>
<dbReference type="PANTHER" id="PTHR32294">
    <property type="entry name" value="DNA POLYMERASE III SUBUNIT ALPHA"/>
    <property type="match status" value="1"/>
</dbReference>
<reference evidence="6 7" key="1">
    <citation type="submission" date="2019-01" db="EMBL/GenBank/DDBJ databases">
        <authorList>
            <person name="Brito A."/>
        </authorList>
    </citation>
    <scope>NUCLEOTIDE SEQUENCE [LARGE SCALE GENOMIC DNA]</scope>
    <source>
        <strain evidence="6">1</strain>
    </source>
</reference>
<proteinExistence type="predicted"/>
<dbReference type="GO" id="GO:0006260">
    <property type="term" value="P:DNA replication"/>
    <property type="evidence" value="ECO:0007669"/>
    <property type="project" value="UniProtKB-KW"/>
</dbReference>
<dbReference type="Gene3D" id="2.170.16.10">
    <property type="entry name" value="Hedgehog/Intein (Hint) domain"/>
    <property type="match status" value="1"/>
</dbReference>
<dbReference type="NCBIfam" id="TIGR01445">
    <property type="entry name" value="intein_Nterm"/>
    <property type="match status" value="1"/>
</dbReference>
<dbReference type="GO" id="GO:0008408">
    <property type="term" value="F:3'-5' exonuclease activity"/>
    <property type="evidence" value="ECO:0007669"/>
    <property type="project" value="InterPro"/>
</dbReference>
<dbReference type="InterPro" id="IPR003587">
    <property type="entry name" value="Hint_dom_N"/>
</dbReference>
<dbReference type="GO" id="GO:0016539">
    <property type="term" value="P:intein-mediated protein splicing"/>
    <property type="evidence" value="ECO:0007669"/>
    <property type="project" value="InterPro"/>
</dbReference>
<dbReference type="InterPro" id="IPR004805">
    <property type="entry name" value="DnaE2/DnaE/PolC"/>
</dbReference>
<dbReference type="Pfam" id="PF07733">
    <property type="entry name" value="DNA_pol3_alpha"/>
    <property type="match status" value="1"/>
</dbReference>
<evidence type="ECO:0000259" key="5">
    <source>
        <dbReference type="SMART" id="SM00306"/>
    </source>
</evidence>
<evidence type="ECO:0000256" key="4">
    <source>
        <dbReference type="ARBA" id="ARBA00022932"/>
    </source>
</evidence>
<keyword evidence="1 6" id="KW-0808">Transferase</keyword>
<dbReference type="AlphaFoldDB" id="A0A563VWS5"/>
<dbReference type="SMART" id="SM00306">
    <property type="entry name" value="HintN"/>
    <property type="match status" value="1"/>
</dbReference>
<protein>
    <submittedName>
        <fullName evidence="6">DNA polymerase III subunit alpha</fullName>
        <ecNumber evidence="6">2.7.7.7</ecNumber>
    </submittedName>
</protein>
<evidence type="ECO:0000256" key="2">
    <source>
        <dbReference type="ARBA" id="ARBA00022695"/>
    </source>
</evidence>
<keyword evidence="3" id="KW-0235">DNA replication</keyword>
<dbReference type="EC" id="2.7.7.7" evidence="6"/>
<dbReference type="InterPro" id="IPR006141">
    <property type="entry name" value="Intein_N"/>
</dbReference>
<evidence type="ECO:0000313" key="6">
    <source>
        <dbReference type="EMBL" id="VEP15904.1"/>
    </source>
</evidence>
<evidence type="ECO:0000256" key="3">
    <source>
        <dbReference type="ARBA" id="ARBA00022705"/>
    </source>
</evidence>
<dbReference type="InterPro" id="IPR011708">
    <property type="entry name" value="DNA_pol3_alpha_NTPase_dom"/>
</dbReference>
<dbReference type="EMBL" id="CAACVJ010000317">
    <property type="protein sequence ID" value="VEP15904.1"/>
    <property type="molecule type" value="Genomic_DNA"/>
</dbReference>